<dbReference type="InterPro" id="IPR027373">
    <property type="entry name" value="RHH_dom"/>
</dbReference>
<dbReference type="Proteomes" id="UP000557688">
    <property type="component" value="Unassembled WGS sequence"/>
</dbReference>
<evidence type="ECO:0000313" key="3">
    <source>
        <dbReference type="Proteomes" id="UP000557688"/>
    </source>
</evidence>
<protein>
    <submittedName>
        <fullName evidence="2">Putative DNA-binding ribbon-helix-helix protein</fullName>
    </submittedName>
</protein>
<accession>A0A839USD0</accession>
<dbReference type="Pfam" id="PF13467">
    <property type="entry name" value="RHH_4"/>
    <property type="match status" value="1"/>
</dbReference>
<keyword evidence="2" id="KW-0238">DNA-binding</keyword>
<evidence type="ECO:0000259" key="1">
    <source>
        <dbReference type="Pfam" id="PF13467"/>
    </source>
</evidence>
<reference evidence="2 3" key="1">
    <citation type="submission" date="2020-08" db="EMBL/GenBank/DDBJ databases">
        <title>Genomic Encyclopedia of Type Strains, Phase III (KMG-III): the genomes of soil and plant-associated and newly described type strains.</title>
        <authorList>
            <person name="Whitman W."/>
        </authorList>
    </citation>
    <scope>NUCLEOTIDE SEQUENCE [LARGE SCALE GENOMIC DNA]</scope>
    <source>
        <strain evidence="2 3">CECT 8088</strain>
    </source>
</reference>
<dbReference type="Gene3D" id="1.10.3990.20">
    <property type="entry name" value="protein bp1543"/>
    <property type="match status" value="1"/>
</dbReference>
<dbReference type="GO" id="GO:0003677">
    <property type="term" value="F:DNA binding"/>
    <property type="evidence" value="ECO:0007669"/>
    <property type="project" value="UniProtKB-KW"/>
</dbReference>
<gene>
    <name evidence="2" type="ORF">FHR90_000976</name>
</gene>
<keyword evidence="3" id="KW-1185">Reference proteome</keyword>
<dbReference type="InterPro" id="IPR038268">
    <property type="entry name" value="RHH_sf"/>
</dbReference>
<evidence type="ECO:0000313" key="2">
    <source>
        <dbReference type="EMBL" id="MBB3173158.1"/>
    </source>
</evidence>
<comment type="caution">
    <text evidence="2">The sequence shown here is derived from an EMBL/GenBank/DDBJ whole genome shotgun (WGS) entry which is preliminary data.</text>
</comment>
<sequence>MAVGTARPRTGLTMPAAHLVKRSLTVAGHATSIALEAPFWAVLDRMAASRRTSLAALVAVIDAGRGAAPLTSSLRLAALAHALHDRDLPGETP</sequence>
<proteinExistence type="predicted"/>
<organism evidence="2 3">
    <name type="scientific">Endobacter medicaginis</name>
    <dbReference type="NCBI Taxonomy" id="1181271"/>
    <lineage>
        <taxon>Bacteria</taxon>
        <taxon>Pseudomonadati</taxon>
        <taxon>Pseudomonadota</taxon>
        <taxon>Alphaproteobacteria</taxon>
        <taxon>Acetobacterales</taxon>
        <taxon>Acetobacteraceae</taxon>
        <taxon>Endobacter</taxon>
    </lineage>
</organism>
<name>A0A839USD0_9PROT</name>
<dbReference type="RefSeq" id="WP_338082145.1">
    <property type="nucleotide sequence ID" value="NZ_JACHXV010000003.1"/>
</dbReference>
<feature type="domain" description="Ribbon-helix-helix" evidence="1">
    <location>
        <begin position="20"/>
        <end position="81"/>
    </location>
</feature>
<dbReference type="AlphaFoldDB" id="A0A839USD0"/>
<dbReference type="EMBL" id="JACHXV010000003">
    <property type="protein sequence ID" value="MBB3173158.1"/>
    <property type="molecule type" value="Genomic_DNA"/>
</dbReference>